<evidence type="ECO:0000313" key="1">
    <source>
        <dbReference type="EMBL" id="KAJ7683207.1"/>
    </source>
</evidence>
<sequence>MSLRDDPEAIMVLAWRHKLQKAFLSNARLPPDQDEMPEFDALFTIIEQYQNMSVTYLTFSKIRKVMRRICFLHPNKVPRDDEFRFRDRAKVLMNQWHQLRLNPNPPQSRIYESEDESAAVTQRMARLGLEGVQRAMFHLPSSSLYARERRRRQVTARRIRGH</sequence>
<accession>A0AAD7DAY8</accession>
<reference evidence="1" key="1">
    <citation type="submission" date="2023-03" db="EMBL/GenBank/DDBJ databases">
        <title>Massive genome expansion in bonnet fungi (Mycena s.s.) driven by repeated elements and novel gene families across ecological guilds.</title>
        <authorList>
            <consortium name="Lawrence Berkeley National Laboratory"/>
            <person name="Harder C.B."/>
            <person name="Miyauchi S."/>
            <person name="Viragh M."/>
            <person name="Kuo A."/>
            <person name="Thoen E."/>
            <person name="Andreopoulos B."/>
            <person name="Lu D."/>
            <person name="Skrede I."/>
            <person name="Drula E."/>
            <person name="Henrissat B."/>
            <person name="Morin E."/>
            <person name="Kohler A."/>
            <person name="Barry K."/>
            <person name="LaButti K."/>
            <person name="Morin E."/>
            <person name="Salamov A."/>
            <person name="Lipzen A."/>
            <person name="Mereny Z."/>
            <person name="Hegedus B."/>
            <person name="Baldrian P."/>
            <person name="Stursova M."/>
            <person name="Weitz H."/>
            <person name="Taylor A."/>
            <person name="Grigoriev I.V."/>
            <person name="Nagy L.G."/>
            <person name="Martin F."/>
            <person name="Kauserud H."/>
        </authorList>
    </citation>
    <scope>NUCLEOTIDE SEQUENCE</scope>
    <source>
        <strain evidence="1">CBHHK067</strain>
    </source>
</reference>
<protein>
    <submittedName>
        <fullName evidence="1">Uncharacterized protein</fullName>
    </submittedName>
</protein>
<name>A0AAD7DAY8_MYCRO</name>
<comment type="caution">
    <text evidence="1">The sequence shown here is derived from an EMBL/GenBank/DDBJ whole genome shotgun (WGS) entry which is preliminary data.</text>
</comment>
<dbReference type="AlphaFoldDB" id="A0AAD7DAY8"/>
<proteinExistence type="predicted"/>
<dbReference type="EMBL" id="JARKIE010000110">
    <property type="protein sequence ID" value="KAJ7683207.1"/>
    <property type="molecule type" value="Genomic_DNA"/>
</dbReference>
<keyword evidence="2" id="KW-1185">Reference proteome</keyword>
<gene>
    <name evidence="1" type="ORF">B0H17DRAFT_1074379</name>
</gene>
<dbReference type="Proteomes" id="UP001221757">
    <property type="component" value="Unassembled WGS sequence"/>
</dbReference>
<organism evidence="1 2">
    <name type="scientific">Mycena rosella</name>
    <name type="common">Pink bonnet</name>
    <name type="synonym">Agaricus rosellus</name>
    <dbReference type="NCBI Taxonomy" id="1033263"/>
    <lineage>
        <taxon>Eukaryota</taxon>
        <taxon>Fungi</taxon>
        <taxon>Dikarya</taxon>
        <taxon>Basidiomycota</taxon>
        <taxon>Agaricomycotina</taxon>
        <taxon>Agaricomycetes</taxon>
        <taxon>Agaricomycetidae</taxon>
        <taxon>Agaricales</taxon>
        <taxon>Marasmiineae</taxon>
        <taxon>Mycenaceae</taxon>
        <taxon>Mycena</taxon>
    </lineage>
</organism>
<evidence type="ECO:0000313" key="2">
    <source>
        <dbReference type="Proteomes" id="UP001221757"/>
    </source>
</evidence>